<comment type="caution">
    <text evidence="1">The sequence shown here is derived from an EMBL/GenBank/DDBJ whole genome shotgun (WGS) entry which is preliminary data.</text>
</comment>
<protein>
    <submittedName>
        <fullName evidence="1">Uncharacterized protein</fullName>
    </submittedName>
</protein>
<dbReference type="EMBL" id="JALZ01000055">
    <property type="protein sequence ID" value="ETX12761.1"/>
    <property type="molecule type" value="Genomic_DNA"/>
</dbReference>
<keyword evidence="2" id="KW-1185">Reference proteome</keyword>
<gene>
    <name evidence="1" type="ORF">OCH239_17265</name>
</gene>
<name>X7EC26_9RHOB</name>
<proteinExistence type="predicted"/>
<reference evidence="1 2" key="1">
    <citation type="submission" date="2014-01" db="EMBL/GenBank/DDBJ databases">
        <title>Roseivivax halodurans JCM 10272 Genome Sequencing.</title>
        <authorList>
            <person name="Lai Q."/>
            <person name="Li G."/>
            <person name="Shao Z."/>
        </authorList>
    </citation>
    <scope>NUCLEOTIDE SEQUENCE [LARGE SCALE GENOMIC DNA]</scope>
    <source>
        <strain evidence="1 2">JCM 10272</strain>
    </source>
</reference>
<evidence type="ECO:0000313" key="2">
    <source>
        <dbReference type="Proteomes" id="UP000022447"/>
    </source>
</evidence>
<accession>X7EC26</accession>
<organism evidence="1 2">
    <name type="scientific">Roseivivax halodurans JCM 10272</name>
    <dbReference type="NCBI Taxonomy" id="1449350"/>
    <lineage>
        <taxon>Bacteria</taxon>
        <taxon>Pseudomonadati</taxon>
        <taxon>Pseudomonadota</taxon>
        <taxon>Alphaproteobacteria</taxon>
        <taxon>Rhodobacterales</taxon>
        <taxon>Roseobacteraceae</taxon>
        <taxon>Roseivivax</taxon>
    </lineage>
</organism>
<evidence type="ECO:0000313" key="1">
    <source>
        <dbReference type="EMBL" id="ETX12761.1"/>
    </source>
</evidence>
<sequence>MMLNLPPGGRIDLVELQHRIFGSDYFKGHHG</sequence>
<dbReference type="Proteomes" id="UP000022447">
    <property type="component" value="Unassembled WGS sequence"/>
</dbReference>
<dbReference type="AlphaFoldDB" id="X7EC26"/>